<evidence type="ECO:0000256" key="2">
    <source>
        <dbReference type="HAMAP-Rule" id="MF_00342"/>
    </source>
</evidence>
<organism evidence="3 4">
    <name type="scientific">Methanococcoides methylutens</name>
    <dbReference type="NCBI Taxonomy" id="2226"/>
    <lineage>
        <taxon>Archaea</taxon>
        <taxon>Methanobacteriati</taxon>
        <taxon>Methanobacteriota</taxon>
        <taxon>Stenosarchaea group</taxon>
        <taxon>Methanomicrobia</taxon>
        <taxon>Methanosarcinales</taxon>
        <taxon>Methanosarcinaceae</taxon>
        <taxon>Methanococcoides</taxon>
    </lineage>
</organism>
<dbReference type="EMBL" id="JRHO01000015">
    <property type="protein sequence ID" value="KGK97642.1"/>
    <property type="molecule type" value="Genomic_DNA"/>
</dbReference>
<dbReference type="InterPro" id="IPR023130">
    <property type="entry name" value="Ta0600-like_sf"/>
</dbReference>
<reference evidence="3 4" key="1">
    <citation type="submission" date="2014-09" db="EMBL/GenBank/DDBJ databases">
        <title>Draft genome sequence of an obligately methylotrophic methanogen, Methanococcoides methylutens, isolated from marine sediment.</title>
        <authorList>
            <person name="Guan Y."/>
            <person name="Ngugi D.K."/>
            <person name="Blom J."/>
            <person name="Ali S."/>
            <person name="Ferry J.G."/>
            <person name="Stingl U."/>
        </authorList>
    </citation>
    <scope>NUCLEOTIDE SEQUENCE [LARGE SCALE GENOMIC DNA]</scope>
    <source>
        <strain evidence="3 4">DSM 2657</strain>
    </source>
</reference>
<comment type="caution">
    <text evidence="3">The sequence shown here is derived from an EMBL/GenBank/DDBJ whole genome shotgun (WGS) entry which is preliminary data.</text>
</comment>
<dbReference type="GeneID" id="69200453"/>
<dbReference type="AlphaFoldDB" id="A0A099SXP0"/>
<dbReference type="HAMAP" id="MF_00342">
    <property type="entry name" value="UPF0147"/>
    <property type="match status" value="1"/>
</dbReference>
<dbReference type="OrthoDB" id="65304at2157"/>
<dbReference type="InterPro" id="IPR005354">
    <property type="entry name" value="UPF0147"/>
</dbReference>
<sequence>MLGASQPEDVIKQCTQVLEHIANDNSVPRNIRRSANDILATLNNEAEPLFLRTSSSISILEDISNDPNIPLHTRTLIWNVASQLETIPVDD</sequence>
<dbReference type="NCBIfam" id="NF003319">
    <property type="entry name" value="PRK04330.1"/>
    <property type="match status" value="1"/>
</dbReference>
<dbReference type="Pfam" id="PF03685">
    <property type="entry name" value="UPF0147"/>
    <property type="match status" value="1"/>
</dbReference>
<dbReference type="RefSeq" id="WP_048196360.1">
    <property type="nucleotide sequence ID" value="NZ_CAAGSM010000005.1"/>
</dbReference>
<evidence type="ECO:0000256" key="1">
    <source>
        <dbReference type="ARBA" id="ARBA00005958"/>
    </source>
</evidence>
<keyword evidence="4" id="KW-1185">Reference proteome</keyword>
<protein>
    <recommendedName>
        <fullName evidence="2">UPF0147 protein LI82_12755</fullName>
    </recommendedName>
</protein>
<dbReference type="Gene3D" id="1.20.1440.50">
    <property type="entry name" value="Ta0600-like"/>
    <property type="match status" value="1"/>
</dbReference>
<gene>
    <name evidence="3" type="ORF">LI82_12755</name>
</gene>
<name>A0A099SXP0_METMT</name>
<evidence type="ECO:0000313" key="4">
    <source>
        <dbReference type="Proteomes" id="UP000029859"/>
    </source>
</evidence>
<proteinExistence type="inferred from homology"/>
<dbReference type="Proteomes" id="UP000029859">
    <property type="component" value="Unassembled WGS sequence"/>
</dbReference>
<accession>A0A099SXP0</accession>
<dbReference type="SUPFAM" id="SSF158436">
    <property type="entry name" value="Ta0600-like"/>
    <property type="match status" value="1"/>
</dbReference>
<evidence type="ECO:0000313" key="3">
    <source>
        <dbReference type="EMBL" id="KGK97642.1"/>
    </source>
</evidence>
<comment type="similarity">
    <text evidence="1 2">Belongs to the UPF0147 family.</text>
</comment>